<dbReference type="InterPro" id="IPR042802">
    <property type="entry name" value="ANR22"/>
</dbReference>
<keyword evidence="1" id="KW-1133">Transmembrane helix</keyword>
<dbReference type="InterPro" id="IPR008520">
    <property type="entry name" value="DUF802"/>
</dbReference>
<dbReference type="PANTHER" id="PTHR47276:SF1">
    <property type="entry name" value="ANKYRIN REPEAT DOMAIN-CONTAINING PROTEIN 22"/>
    <property type="match status" value="1"/>
</dbReference>
<evidence type="ECO:0000313" key="4">
    <source>
        <dbReference type="Proteomes" id="UP000246145"/>
    </source>
</evidence>
<dbReference type="Proteomes" id="UP000246145">
    <property type="component" value="Unassembled WGS sequence"/>
</dbReference>
<proteinExistence type="predicted"/>
<dbReference type="AlphaFoldDB" id="A0A2U1CPF2"/>
<sequence length="940" mass="101559">MNRVLYFLVFAVGLAVACWVGLGYVGLNPLALAITAVIALVYIAGALELYRYQQATGTLQRALAGLAQAPASLAEWVLNLDASLRDAVRLRVEGERVGLPGPSLTPYLVGLLVLLGMLGTFLGMVATLRGTGLALESATDLQAIRASLAAPVKGLGFAFGTSVAGVATSAMLGLLSALCRRDRARVVRDLDMHAATTLRVYSQAHQREESFRLMQQQSQALPLVADRLQALMSAMEQHSQVLTEKLAASQNELHAKNEASQSALERQGQMLSERLAEGQEAFHAKTELAYSKLLASAEQVHSNLATSTEAVYARLATSVEESLKNSLAEGARATGLAIQPAVESTFANLARENAALQESIRNSVRQQLEALSGQFEQSAARNEQAMANMASLWTEALAEHKQVSESLVNEQRRISESLIQETQRANEAMLKTQQEVGTTLINEHKLAGESLVKEQRLAAESLVNEQRLVGETLVKEHKHAGETLVSEQRAAGESLVQEQRQAIQALIQEQQQAAEGFAQTQQSSHESLIKTQQEASESLIRTQQEAGESLVKAQQEAGDSITKAQQEMGDSITKTQQLMGEAFIKEQQGARESLVNELRSSLEAFTQKFEQRSASMVDAVSGRLGEVAARVTEGWNEALSRQQSTGEKLAQDNQQALASAVAALERQAASLLSTMGESNTELKTALASQDKERLSAWSNAFSALTDTLRDEWQKTSDATGLRQKEICDTLARTADDIAKQAREHSTGTIAEIERLVQAASEAPKVAAEVVAEVRDKLSDSMARDNAMLEERGRMLETLSTLLDAVNHASNEQRTAVDALLSSSSDLLDRIGTQVADKVEAEAGKLGQAATQVGDSAIEIAGLGEVFGQAVQQFSESNSSLVEHLQRVEETLEKSIARSDDQLAYYVAQAREVIDLSMLSQKQIIEELQHLGGSRSGKAKA</sequence>
<name>A0A2U1CPF2_9BURK</name>
<reference evidence="3 4" key="1">
    <citation type="submission" date="2018-04" db="EMBL/GenBank/DDBJ databases">
        <title>Genomic Encyclopedia of Type Strains, Phase IV (KMG-IV): sequencing the most valuable type-strain genomes for metagenomic binning, comparative biology and taxonomic classification.</title>
        <authorList>
            <person name="Goeker M."/>
        </authorList>
    </citation>
    <scope>NUCLEOTIDE SEQUENCE [LARGE SCALE GENOMIC DNA]</scope>
    <source>
        <strain evidence="3 4">DSM 10065</strain>
    </source>
</reference>
<dbReference type="PANTHER" id="PTHR47276">
    <property type="entry name" value="ANKYRIN REPEAT DOMAIN-CONTAINING PROTEIN 22"/>
    <property type="match status" value="1"/>
</dbReference>
<comment type="caution">
    <text evidence="3">The sequence shown here is derived from an EMBL/GenBank/DDBJ whole genome shotgun (WGS) entry which is preliminary data.</text>
</comment>
<gene>
    <name evidence="3" type="ORF">C7440_0161</name>
</gene>
<protein>
    <submittedName>
        <fullName evidence="3">Uncharacterized protein DUF802</fullName>
    </submittedName>
</protein>
<feature type="transmembrane region" description="Helical" evidence="1">
    <location>
        <begin position="5"/>
        <end position="24"/>
    </location>
</feature>
<evidence type="ECO:0000259" key="2">
    <source>
        <dbReference type="Pfam" id="PF05650"/>
    </source>
</evidence>
<feature type="transmembrane region" description="Helical" evidence="1">
    <location>
        <begin position="104"/>
        <end position="128"/>
    </location>
</feature>
<dbReference type="Pfam" id="PF05650">
    <property type="entry name" value="DUF802"/>
    <property type="match status" value="2"/>
</dbReference>
<dbReference type="RefSeq" id="WP_116517088.1">
    <property type="nucleotide sequence ID" value="NZ_JACCEX010000001.1"/>
</dbReference>
<feature type="domain" description="DUF802" evidence="2">
    <location>
        <begin position="585"/>
        <end position="616"/>
    </location>
</feature>
<evidence type="ECO:0000313" key="3">
    <source>
        <dbReference type="EMBL" id="PVY67778.1"/>
    </source>
</evidence>
<dbReference type="STRING" id="1231391.GCA_000308195_01432"/>
<keyword evidence="4" id="KW-1185">Reference proteome</keyword>
<feature type="transmembrane region" description="Helical" evidence="1">
    <location>
        <begin position="30"/>
        <end position="50"/>
    </location>
</feature>
<accession>A0A2U1CPF2</accession>
<dbReference type="EMBL" id="QEKO01000001">
    <property type="protein sequence ID" value="PVY67778.1"/>
    <property type="molecule type" value="Genomic_DNA"/>
</dbReference>
<organism evidence="3 4">
    <name type="scientific">Pusillimonas noertemannii</name>
    <dbReference type="NCBI Taxonomy" id="305977"/>
    <lineage>
        <taxon>Bacteria</taxon>
        <taxon>Pseudomonadati</taxon>
        <taxon>Pseudomonadota</taxon>
        <taxon>Betaproteobacteria</taxon>
        <taxon>Burkholderiales</taxon>
        <taxon>Alcaligenaceae</taxon>
        <taxon>Pusillimonas</taxon>
    </lineage>
</organism>
<keyword evidence="1" id="KW-0472">Membrane</keyword>
<dbReference type="OrthoDB" id="6053769at2"/>
<feature type="domain" description="DUF802" evidence="2">
    <location>
        <begin position="620"/>
        <end position="672"/>
    </location>
</feature>
<dbReference type="PROSITE" id="PS51257">
    <property type="entry name" value="PROKAR_LIPOPROTEIN"/>
    <property type="match status" value="1"/>
</dbReference>
<keyword evidence="1" id="KW-0812">Transmembrane</keyword>
<evidence type="ECO:0000256" key="1">
    <source>
        <dbReference type="SAM" id="Phobius"/>
    </source>
</evidence>